<dbReference type="RefSeq" id="WP_168135922.1">
    <property type="nucleotide sequence ID" value="NZ_JAAVJH010000016.1"/>
</dbReference>
<dbReference type="Proteomes" id="UP000732399">
    <property type="component" value="Unassembled WGS sequence"/>
</dbReference>
<organism evidence="1 2">
    <name type="scientific">Sphingomonas corticis</name>
    <dbReference type="NCBI Taxonomy" id="2722791"/>
    <lineage>
        <taxon>Bacteria</taxon>
        <taxon>Pseudomonadati</taxon>
        <taxon>Pseudomonadota</taxon>
        <taxon>Alphaproteobacteria</taxon>
        <taxon>Sphingomonadales</taxon>
        <taxon>Sphingomonadaceae</taxon>
        <taxon>Sphingomonas</taxon>
    </lineage>
</organism>
<sequence length="81" mass="8889">MQHEPWVGSNYAGGLDGQKVLIVGFSHWGELEKDNPMITKEVVNAWAQGDENAPFCPRIRSYFGNPDAQRCLCEHAADAGG</sequence>
<name>A0ABX1CU71_9SPHN</name>
<proteinExistence type="predicted"/>
<accession>A0ABX1CU71</accession>
<protein>
    <submittedName>
        <fullName evidence="1">Uncharacterized protein</fullName>
    </submittedName>
</protein>
<dbReference type="EMBL" id="JAAVJH010000016">
    <property type="protein sequence ID" value="NJR80366.1"/>
    <property type="molecule type" value="Genomic_DNA"/>
</dbReference>
<keyword evidence="2" id="KW-1185">Reference proteome</keyword>
<gene>
    <name evidence="1" type="ORF">HBH26_17440</name>
</gene>
<evidence type="ECO:0000313" key="1">
    <source>
        <dbReference type="EMBL" id="NJR80366.1"/>
    </source>
</evidence>
<comment type="caution">
    <text evidence="1">The sequence shown here is derived from an EMBL/GenBank/DDBJ whole genome shotgun (WGS) entry which is preliminary data.</text>
</comment>
<reference evidence="1 2" key="1">
    <citation type="submission" date="2020-03" db="EMBL/GenBank/DDBJ databases">
        <authorList>
            <person name="Wang L."/>
            <person name="He N."/>
            <person name="Li Y."/>
            <person name="Fang Y."/>
            <person name="Zhang F."/>
        </authorList>
    </citation>
    <scope>NUCLEOTIDE SEQUENCE [LARGE SCALE GENOMIC DNA]</scope>
    <source>
        <strain evidence="1 2">36D10-4-7</strain>
    </source>
</reference>
<evidence type="ECO:0000313" key="2">
    <source>
        <dbReference type="Proteomes" id="UP000732399"/>
    </source>
</evidence>